<protein>
    <recommendedName>
        <fullName evidence="2">Anti-sigma K factor RskA C-terminal domain-containing protein</fullName>
    </recommendedName>
</protein>
<sequence length="204" mass="21954">MRHLTDAELLENLGPNQWHQSHVAACIMCQKRLAELVVATRPLGLAPVIEPSITAQDILLRAQRQSRSPVVALSLALMLSILGFFLISPKTTSPSIPTLALHAENAAFGASRISVAWTRGSQFGILTASAVPSVPHRVLEVWMIHGQTHVPVAIIPSAIQTTTIAFVVPNPHLNYQAIGVTLEPSPNMTSPTGPRIFFGRLPSS</sequence>
<dbReference type="EMBL" id="PXYW01000053">
    <property type="protein sequence ID" value="PSR32073.1"/>
    <property type="molecule type" value="Genomic_DNA"/>
</dbReference>
<feature type="domain" description="Anti-sigma K factor RskA C-terminal" evidence="2">
    <location>
        <begin position="96"/>
        <end position="194"/>
    </location>
</feature>
<dbReference type="AlphaFoldDB" id="A0A2T2XC21"/>
<evidence type="ECO:0000313" key="3">
    <source>
        <dbReference type="EMBL" id="PSR32073.1"/>
    </source>
</evidence>
<dbReference type="GO" id="GO:0005886">
    <property type="term" value="C:plasma membrane"/>
    <property type="evidence" value="ECO:0007669"/>
    <property type="project" value="InterPro"/>
</dbReference>
<gene>
    <name evidence="3" type="ORF">C7B46_16040</name>
</gene>
<evidence type="ECO:0000313" key="4">
    <source>
        <dbReference type="Proteomes" id="UP000242972"/>
    </source>
</evidence>
<organism evidence="3 4">
    <name type="scientific">Sulfobacillus benefaciens</name>
    <dbReference type="NCBI Taxonomy" id="453960"/>
    <lineage>
        <taxon>Bacteria</taxon>
        <taxon>Bacillati</taxon>
        <taxon>Bacillota</taxon>
        <taxon>Clostridia</taxon>
        <taxon>Eubacteriales</taxon>
        <taxon>Clostridiales Family XVII. Incertae Sedis</taxon>
        <taxon>Sulfobacillus</taxon>
    </lineage>
</organism>
<keyword evidence="1" id="KW-0812">Transmembrane</keyword>
<accession>A0A2T2XC21</accession>
<dbReference type="InterPro" id="IPR018764">
    <property type="entry name" value="RskA_C"/>
</dbReference>
<comment type="caution">
    <text evidence="3">The sequence shown here is derived from an EMBL/GenBank/DDBJ whole genome shotgun (WGS) entry which is preliminary data.</text>
</comment>
<feature type="transmembrane region" description="Helical" evidence="1">
    <location>
        <begin position="70"/>
        <end position="87"/>
    </location>
</feature>
<evidence type="ECO:0000256" key="1">
    <source>
        <dbReference type="SAM" id="Phobius"/>
    </source>
</evidence>
<keyword evidence="1" id="KW-0472">Membrane</keyword>
<proteinExistence type="predicted"/>
<name>A0A2T2XC21_9FIRM</name>
<keyword evidence="1" id="KW-1133">Transmembrane helix</keyword>
<dbReference type="Pfam" id="PF10099">
    <property type="entry name" value="RskA_C"/>
    <property type="match status" value="1"/>
</dbReference>
<evidence type="ECO:0000259" key="2">
    <source>
        <dbReference type="Pfam" id="PF10099"/>
    </source>
</evidence>
<reference evidence="3 4" key="1">
    <citation type="journal article" date="2014" name="BMC Genomics">
        <title>Comparison of environmental and isolate Sulfobacillus genomes reveals diverse carbon, sulfur, nitrogen, and hydrogen metabolisms.</title>
        <authorList>
            <person name="Justice N.B."/>
            <person name="Norman A."/>
            <person name="Brown C.T."/>
            <person name="Singh A."/>
            <person name="Thomas B.C."/>
            <person name="Banfield J.F."/>
        </authorList>
    </citation>
    <scope>NUCLEOTIDE SEQUENCE [LARGE SCALE GENOMIC DNA]</scope>
    <source>
        <strain evidence="3">AMDSBA4</strain>
    </source>
</reference>
<dbReference type="Proteomes" id="UP000242972">
    <property type="component" value="Unassembled WGS sequence"/>
</dbReference>